<protein>
    <submittedName>
        <fullName evidence="2">Uncharacterized protein</fullName>
    </submittedName>
</protein>
<evidence type="ECO:0000313" key="3">
    <source>
        <dbReference type="Proteomes" id="UP000309128"/>
    </source>
</evidence>
<keyword evidence="3" id="KW-1185">Reference proteome</keyword>
<reference evidence="2 3" key="1">
    <citation type="submission" date="2019-05" db="EMBL/GenBank/DDBJ databases">
        <title>Draft genome sequence of Nonomuraea turkmeniaca DSM 43926.</title>
        <authorList>
            <person name="Saricaoglu S."/>
            <person name="Isik K."/>
        </authorList>
    </citation>
    <scope>NUCLEOTIDE SEQUENCE [LARGE SCALE GENOMIC DNA]</scope>
    <source>
        <strain evidence="2 3">DSM 43926</strain>
    </source>
</reference>
<name>A0A5S4EXZ4_9ACTN</name>
<sequence>MSKRYLAVAIVAAATVLTAALPAPANAAPAQPLKLRKGLTLYIPIQWEVHHFGADVIQVVTGKCGKPRGWGTPECDAFYVLGPSAIKVGAEGWGPYTGKRPYYPASDVQPCPVNKKWGEIIGPKVTRGLRQVGKGHKAAYNAWQARCVSYSGGNATKARFTQREWYLPKSKILVVDQWNTPGLADALKYADWV</sequence>
<dbReference type="Proteomes" id="UP000309128">
    <property type="component" value="Unassembled WGS sequence"/>
</dbReference>
<proteinExistence type="predicted"/>
<feature type="signal peptide" evidence="1">
    <location>
        <begin position="1"/>
        <end position="27"/>
    </location>
</feature>
<gene>
    <name evidence="2" type="ORF">ETD86_47345</name>
</gene>
<evidence type="ECO:0000256" key="1">
    <source>
        <dbReference type="SAM" id="SignalP"/>
    </source>
</evidence>
<comment type="caution">
    <text evidence="2">The sequence shown here is derived from an EMBL/GenBank/DDBJ whole genome shotgun (WGS) entry which is preliminary data.</text>
</comment>
<organism evidence="2 3">
    <name type="scientific">Nonomuraea turkmeniaca</name>
    <dbReference type="NCBI Taxonomy" id="103838"/>
    <lineage>
        <taxon>Bacteria</taxon>
        <taxon>Bacillati</taxon>
        <taxon>Actinomycetota</taxon>
        <taxon>Actinomycetes</taxon>
        <taxon>Streptosporangiales</taxon>
        <taxon>Streptosporangiaceae</taxon>
        <taxon>Nonomuraea</taxon>
    </lineage>
</organism>
<dbReference type="RefSeq" id="WP_138673177.1">
    <property type="nucleotide sequence ID" value="NZ_VCKY01000286.1"/>
</dbReference>
<dbReference type="AlphaFoldDB" id="A0A5S4EXZ4"/>
<keyword evidence="1" id="KW-0732">Signal</keyword>
<feature type="chain" id="PRO_5024324715" evidence="1">
    <location>
        <begin position="28"/>
        <end position="193"/>
    </location>
</feature>
<dbReference type="EMBL" id="VCKY01000286">
    <property type="protein sequence ID" value="TMR08534.1"/>
    <property type="molecule type" value="Genomic_DNA"/>
</dbReference>
<accession>A0A5S4EXZ4</accession>
<evidence type="ECO:0000313" key="2">
    <source>
        <dbReference type="EMBL" id="TMR08534.1"/>
    </source>
</evidence>
<dbReference type="OrthoDB" id="3680186at2"/>